<evidence type="ECO:0000313" key="6">
    <source>
        <dbReference type="Proteomes" id="UP001189429"/>
    </source>
</evidence>
<feature type="chain" id="PRO_5045318848" description="Tyr recombinase domain-containing protein" evidence="3">
    <location>
        <begin position="22"/>
        <end position="1820"/>
    </location>
</feature>
<feature type="compositionally biased region" description="Basic and acidic residues" evidence="2">
    <location>
        <begin position="496"/>
        <end position="510"/>
    </location>
</feature>
<reference evidence="5" key="1">
    <citation type="submission" date="2023-10" db="EMBL/GenBank/DDBJ databases">
        <authorList>
            <person name="Chen Y."/>
            <person name="Shah S."/>
            <person name="Dougan E. K."/>
            <person name="Thang M."/>
            <person name="Chan C."/>
        </authorList>
    </citation>
    <scope>NUCLEOTIDE SEQUENCE [LARGE SCALE GENOMIC DNA]</scope>
</reference>
<gene>
    <name evidence="5" type="ORF">PCOR1329_LOCUS7663</name>
</gene>
<evidence type="ECO:0000313" key="5">
    <source>
        <dbReference type="EMBL" id="CAK0799126.1"/>
    </source>
</evidence>
<evidence type="ECO:0000259" key="4">
    <source>
        <dbReference type="PROSITE" id="PS51898"/>
    </source>
</evidence>
<dbReference type="InterPro" id="IPR011010">
    <property type="entry name" value="DNA_brk_join_enz"/>
</dbReference>
<feature type="compositionally biased region" description="Basic and acidic residues" evidence="2">
    <location>
        <begin position="1278"/>
        <end position="1288"/>
    </location>
</feature>
<dbReference type="InterPro" id="IPR013762">
    <property type="entry name" value="Integrase-like_cat_sf"/>
</dbReference>
<dbReference type="InterPro" id="IPR002104">
    <property type="entry name" value="Integrase_catalytic"/>
</dbReference>
<feature type="region of interest" description="Disordered" evidence="2">
    <location>
        <begin position="1797"/>
        <end position="1820"/>
    </location>
</feature>
<dbReference type="PROSITE" id="PS51898">
    <property type="entry name" value="TYR_RECOMBINASE"/>
    <property type="match status" value="1"/>
</dbReference>
<proteinExistence type="predicted"/>
<keyword evidence="6" id="KW-1185">Reference proteome</keyword>
<feature type="signal peptide" evidence="3">
    <location>
        <begin position="1"/>
        <end position="21"/>
    </location>
</feature>
<dbReference type="Gene3D" id="1.10.443.10">
    <property type="entry name" value="Intergrase catalytic core"/>
    <property type="match status" value="1"/>
</dbReference>
<feature type="region of interest" description="Disordered" evidence="2">
    <location>
        <begin position="1130"/>
        <end position="1159"/>
    </location>
</feature>
<feature type="region of interest" description="Disordered" evidence="2">
    <location>
        <begin position="496"/>
        <end position="543"/>
    </location>
</feature>
<feature type="region of interest" description="Disordered" evidence="2">
    <location>
        <begin position="1278"/>
        <end position="1337"/>
    </location>
</feature>
<sequence length="1820" mass="202560">MEGGPPSLWATLVATWSATLGACWTWGSSAPAAPAWPPPPPPGCGVEEVCHCSCDAELRRIIDLQAEVWALRCLLVAGLLLLSLTASSAGALGFLAGICRRCRCGSRERAPPGAVVMADVLTLDVADPQILMRYENDPHGFYWHHRVLLFRVSEDIWICLTPDHDLVRVKLLDVRHEVLERRAPFPAHLANQVYAHDPIAGAALSAFRRRAKLQGQLLGVGQVDAIERMIAGAALSAFRRRAKLQGQLLGVGQVDAIERMIWVVAEPRSERFGEIVDSAIMDDDNRGMGFDQKGVAVLDGEEVFVQKIAASSLNDFKREAKADFGDVRTLGDHHDEAGMRSLRLSEAVALMRDTDQPNFPLAGVKSVKEFLDSVAAGPGNMTSYQAEWERLSGVGEGSAVNHVHRNLCEVIRLMHSWDQVDLSMLASAELLVRWMIQTEIAVERNPRPPDYSGLDIVISAPVNAAGRASTSRFKTWVTDRLKERATIWKQERLYREEQKQVRKGDGKGGDSSDPANPKRRPKKPKGGGIRSRDRRHGDPFPLPCDPGGLGDACDAARLQQVFDSVRALNQLAAANLNSRRAQGHDLPPEGHLRPTAVQRWMLQNVARRVEAYGARPTDLTEESSLSEILDSRDHYGMEPKNLASFDFDKVKILHRRVHVRPIRRELPPAALGYIRHASDLIERGEAGLEKDRAEGVGFSPYWDPRLRRSRDLRKQLYQRLSQQGLLTWRRRLKGRAGIFAVKKKDGLQRLIIDARAANRAHRLPPTTRLGSSRCMADLDFSDPRLKASGFGGVGSGTAASPAGLEGDVGDCFYNFTIPELASWFGFEGRFDTNELASMGCRPATIWDDAEGAETQVGDGELLYPCMAAVCMGWSWALYFANEAVTYRVEKTLEDGADQIMREMQPAPVLKPGKCVTGVYVDNVQVIGGCGADAVKQMTEIEKSFKEDNIPFDVEPGGGFEMQTLGLVYHWRERRLRHVARRVWRTYLAGHALLRRRKLHGHALQCWLGHVVNLNQLCPEAMSALNACYRFIEESLEAPKRAWPSVKSEIRCAMNLLFLMEVDLGANYSDQVYCGDSSSRGYALHVTKGEPEEIREAWRWRERWRYRDVPLLEGQVSEGLNYVRGDAPGTAAGPQTAFGQDLRSRAEARPRPAAPAAPAKGARVRVALDSGIPAVADGWTKRRRYHLVAADRWRWQDEHINLKEARVALMGLRRHCRSVRLLGSKLLTLSDSQVTVGAFEKGRSSAGLQALCRRAAAYRLGGQITWRLRYIETDRNPSDFDSRRWDAKRPASQGPTREQTPAAAAVAPVDVKGPSSHQGEARKPGPPSPAPGRQQPLAARDAPAELGRQRGNHVRARARERLGVEFALFTATLCQILSRRGRYWSVENPRTSRLWNFDPIARLRGLAKVTEVHFDMSMYGTAYRKPTRLLTNVEALRALGDRPRIPHKHAIRNGLLQAAGRQPKARGQALRCEDGARPEVCCQAADAYLGGGPVIQFVGAIRVPRREALLMATVTNATLERYAAAVQEFEVYAKTKKLDLQPLSRLDDSLAQYFVDLYDDGFGVWEGRNTLYGYRLLRLKTTGKVDLPKALASLKGWVKRSPGRMRLPLPDIIVDDIAMDLAEHDLPLMGAAVELQTDAYLRPSEIVELRQGQILPPAPAAKLGAHYGVVIAPSERHEVTKTGGQDDSLLVGDVARPWLTNVLRLLHQPKAPDSLRLFDFSLAEYEREVKKSADRLGYSSLGVCPHVFRRSGASNDKARNRRTLKEVQKRGRWASSASVARYEKGALILQQLRKIPQQKQRMAASRSKRLPQLLLDHPRKR</sequence>
<organism evidence="5 6">
    <name type="scientific">Prorocentrum cordatum</name>
    <dbReference type="NCBI Taxonomy" id="2364126"/>
    <lineage>
        <taxon>Eukaryota</taxon>
        <taxon>Sar</taxon>
        <taxon>Alveolata</taxon>
        <taxon>Dinophyceae</taxon>
        <taxon>Prorocentrales</taxon>
        <taxon>Prorocentraceae</taxon>
        <taxon>Prorocentrum</taxon>
    </lineage>
</organism>
<evidence type="ECO:0000256" key="2">
    <source>
        <dbReference type="SAM" id="MobiDB-lite"/>
    </source>
</evidence>
<keyword evidence="3" id="KW-0732">Signal</keyword>
<keyword evidence="1" id="KW-0233">DNA recombination</keyword>
<comment type="caution">
    <text evidence="5">The sequence shown here is derived from an EMBL/GenBank/DDBJ whole genome shotgun (WGS) entry which is preliminary data.</text>
</comment>
<protein>
    <recommendedName>
        <fullName evidence="4">Tyr recombinase domain-containing protein</fullName>
    </recommendedName>
</protein>
<evidence type="ECO:0000256" key="3">
    <source>
        <dbReference type="SAM" id="SignalP"/>
    </source>
</evidence>
<dbReference type="Proteomes" id="UP001189429">
    <property type="component" value="Unassembled WGS sequence"/>
</dbReference>
<accession>A0ABN9Q175</accession>
<dbReference type="EMBL" id="CAUYUJ010002089">
    <property type="protein sequence ID" value="CAK0799126.1"/>
    <property type="molecule type" value="Genomic_DNA"/>
</dbReference>
<dbReference type="SUPFAM" id="SSF56349">
    <property type="entry name" value="DNA breaking-rejoining enzymes"/>
    <property type="match status" value="1"/>
</dbReference>
<name>A0ABN9Q175_9DINO</name>
<feature type="domain" description="Tyr recombinase" evidence="4">
    <location>
        <begin position="1607"/>
        <end position="1796"/>
    </location>
</feature>
<evidence type="ECO:0000256" key="1">
    <source>
        <dbReference type="ARBA" id="ARBA00023172"/>
    </source>
</evidence>